<keyword evidence="2" id="KW-0547">Nucleotide-binding</keyword>
<gene>
    <name evidence="2" type="ORF">FGIG_12010</name>
</gene>
<keyword evidence="2" id="KW-0347">Helicase</keyword>
<keyword evidence="3" id="KW-1185">Reference proteome</keyword>
<dbReference type="GO" id="GO:0004386">
    <property type="term" value="F:helicase activity"/>
    <property type="evidence" value="ECO:0007669"/>
    <property type="project" value="UniProtKB-KW"/>
</dbReference>
<dbReference type="InterPro" id="IPR008045">
    <property type="entry name" value="MCM2"/>
</dbReference>
<proteinExistence type="predicted"/>
<name>A0A504Z1B3_FASGI</name>
<protein>
    <submittedName>
        <fullName evidence="2">DNA helicase</fullName>
    </submittedName>
</protein>
<dbReference type="GO" id="GO:0042555">
    <property type="term" value="C:MCM complex"/>
    <property type="evidence" value="ECO:0007669"/>
    <property type="project" value="InterPro"/>
</dbReference>
<evidence type="ECO:0000313" key="3">
    <source>
        <dbReference type="Proteomes" id="UP000316759"/>
    </source>
</evidence>
<dbReference type="GO" id="GO:0006270">
    <property type="term" value="P:DNA replication initiation"/>
    <property type="evidence" value="ECO:0007669"/>
    <property type="project" value="InterPro"/>
</dbReference>
<dbReference type="STRING" id="46835.A0A504Z1B3"/>
<feature type="compositionally biased region" description="Basic and acidic residues" evidence="1">
    <location>
        <begin position="1"/>
        <end position="22"/>
    </location>
</feature>
<feature type="region of interest" description="Disordered" evidence="1">
    <location>
        <begin position="1"/>
        <end position="101"/>
    </location>
</feature>
<organism evidence="2 3">
    <name type="scientific">Fasciola gigantica</name>
    <name type="common">Giant liver fluke</name>
    <dbReference type="NCBI Taxonomy" id="46835"/>
    <lineage>
        <taxon>Eukaryota</taxon>
        <taxon>Metazoa</taxon>
        <taxon>Spiralia</taxon>
        <taxon>Lophotrochozoa</taxon>
        <taxon>Platyhelminthes</taxon>
        <taxon>Trematoda</taxon>
        <taxon>Digenea</taxon>
        <taxon>Plagiorchiida</taxon>
        <taxon>Echinostomata</taxon>
        <taxon>Echinostomatoidea</taxon>
        <taxon>Fasciolidae</taxon>
        <taxon>Fasciola</taxon>
    </lineage>
</organism>
<keyword evidence="2" id="KW-0067">ATP-binding</keyword>
<dbReference type="EMBL" id="SUNJ01005733">
    <property type="protein sequence ID" value="TPP63390.1"/>
    <property type="molecule type" value="Genomic_DNA"/>
</dbReference>
<sequence>MSEHPSRTDQPSRRDTEARSAEPDDVLFEDESASILGDVTDEEAKSGENLFGDDMERDYRPVPEPDVYEAGGFASVDEDSEELSPNTRDEAEREMRQRDREKALATGELRRGLIAASAEQVLAYSPPEAPQNVLEIFDEAAREVALARFPRYDRISNRVQVRINDLPLIEDLRSLRHLHLNHPIRTSGVDTLFRCAASA</sequence>
<evidence type="ECO:0000256" key="1">
    <source>
        <dbReference type="SAM" id="MobiDB-lite"/>
    </source>
</evidence>
<accession>A0A504Z1B3</accession>
<reference evidence="2 3" key="1">
    <citation type="submission" date="2019-04" db="EMBL/GenBank/DDBJ databases">
        <title>Annotation for the trematode Fasciola gigantica.</title>
        <authorList>
            <person name="Choi Y.-J."/>
        </authorList>
    </citation>
    <scope>NUCLEOTIDE SEQUENCE [LARGE SCALE GENOMIC DNA]</scope>
    <source>
        <strain evidence="2">Uganda_cow_1</strain>
    </source>
</reference>
<dbReference type="AlphaFoldDB" id="A0A504Z1B3"/>
<dbReference type="GO" id="GO:0005634">
    <property type="term" value="C:nucleus"/>
    <property type="evidence" value="ECO:0007669"/>
    <property type="project" value="InterPro"/>
</dbReference>
<evidence type="ECO:0000313" key="2">
    <source>
        <dbReference type="EMBL" id="TPP63390.1"/>
    </source>
</evidence>
<dbReference type="Proteomes" id="UP000316759">
    <property type="component" value="Unassembled WGS sequence"/>
</dbReference>
<dbReference type="GO" id="GO:0003677">
    <property type="term" value="F:DNA binding"/>
    <property type="evidence" value="ECO:0007669"/>
    <property type="project" value="InterPro"/>
</dbReference>
<dbReference type="Gene3D" id="3.30.1640.10">
    <property type="entry name" value="mini-chromosome maintenance (MCM) complex, chain A, domain 1"/>
    <property type="match status" value="1"/>
</dbReference>
<feature type="compositionally biased region" description="Basic and acidic residues" evidence="1">
    <location>
        <begin position="87"/>
        <end position="101"/>
    </location>
</feature>
<dbReference type="GO" id="GO:0005524">
    <property type="term" value="F:ATP binding"/>
    <property type="evidence" value="ECO:0007669"/>
    <property type="project" value="InterPro"/>
</dbReference>
<dbReference type="OrthoDB" id="844at2759"/>
<keyword evidence="2" id="KW-0378">Hydrolase</keyword>
<dbReference type="Pfam" id="PF12619">
    <property type="entry name" value="MCM2_N"/>
    <property type="match status" value="1"/>
</dbReference>
<feature type="compositionally biased region" description="Acidic residues" evidence="1">
    <location>
        <begin position="23"/>
        <end position="32"/>
    </location>
</feature>
<comment type="caution">
    <text evidence="2">The sequence shown here is derived from an EMBL/GenBank/DDBJ whole genome shotgun (WGS) entry which is preliminary data.</text>
</comment>